<dbReference type="InterPro" id="IPR016161">
    <property type="entry name" value="Ald_DH/histidinol_DH"/>
</dbReference>
<dbReference type="InterPro" id="IPR016163">
    <property type="entry name" value="Ald_DH_C"/>
</dbReference>
<evidence type="ECO:0000256" key="3">
    <source>
        <dbReference type="PIRNR" id="PIRNR036492"/>
    </source>
</evidence>
<dbReference type="InterPro" id="IPR012394">
    <property type="entry name" value="Aldehyde_DH_NAD(P)"/>
</dbReference>
<dbReference type="InterPro" id="IPR015590">
    <property type="entry name" value="Aldehyde_DH_dom"/>
</dbReference>
<protein>
    <recommendedName>
        <fullName evidence="3">Aldehyde dehydrogenase</fullName>
    </recommendedName>
</protein>
<dbReference type="PROSITE" id="PS00687">
    <property type="entry name" value="ALDEHYDE_DEHYDR_GLU"/>
    <property type="match status" value="1"/>
</dbReference>
<name>A0ABV1E5Z0_9FIRM</name>
<evidence type="ECO:0000313" key="8">
    <source>
        <dbReference type="Proteomes" id="UP001464378"/>
    </source>
</evidence>
<proteinExistence type="inferred from homology"/>
<evidence type="ECO:0000256" key="1">
    <source>
        <dbReference type="ARBA" id="ARBA00009986"/>
    </source>
</evidence>
<comment type="similarity">
    <text evidence="1 3 5">Belongs to the aldehyde dehydrogenase family.</text>
</comment>
<evidence type="ECO:0000256" key="4">
    <source>
        <dbReference type="PROSITE-ProRule" id="PRU10007"/>
    </source>
</evidence>
<dbReference type="Gene3D" id="3.40.309.10">
    <property type="entry name" value="Aldehyde Dehydrogenase, Chain A, domain 2"/>
    <property type="match status" value="1"/>
</dbReference>
<accession>A0ABV1E5Z0</accession>
<dbReference type="Gene3D" id="3.40.605.10">
    <property type="entry name" value="Aldehyde Dehydrogenase, Chain A, domain 1"/>
    <property type="match status" value="1"/>
</dbReference>
<keyword evidence="2 3" id="KW-0560">Oxidoreductase</keyword>
<dbReference type="CDD" id="cd07136">
    <property type="entry name" value="ALDH_YwdH-P39616"/>
    <property type="match status" value="1"/>
</dbReference>
<gene>
    <name evidence="7" type="ORF">WMO64_01125</name>
</gene>
<dbReference type="PIRSF" id="PIRSF036492">
    <property type="entry name" value="ALDH"/>
    <property type="match status" value="1"/>
</dbReference>
<dbReference type="PANTHER" id="PTHR43570:SF16">
    <property type="entry name" value="ALDEHYDE DEHYDROGENASE TYPE III, ISOFORM Q"/>
    <property type="match status" value="1"/>
</dbReference>
<dbReference type="Pfam" id="PF00171">
    <property type="entry name" value="Aldedh"/>
    <property type="match status" value="1"/>
</dbReference>
<evidence type="ECO:0000256" key="2">
    <source>
        <dbReference type="ARBA" id="ARBA00023002"/>
    </source>
</evidence>
<dbReference type="PROSITE" id="PS00070">
    <property type="entry name" value="ALDEHYDE_DEHYDR_CYS"/>
    <property type="match status" value="1"/>
</dbReference>
<sequence>MDFQAMVARQRAFWNTGVTRSVDWRLEQLKKLEHALETREEKLCAALKQDLGKAAYESWLSEIGMTLGELRFARKHLKKWAAAKRRPSSMPLFPASSRVEAEPYGVALVMSPWNYPVQLTLVPLISALAAGNCAVVKPSAYAPNVAQAVADLLGDIFPPEYVSVVQGGRAENAALLEQDFDYIFFTGSPVVGKTVMAAAAQHLTPVTLELGGKSPVIIAPDANIPLAARRIAWGKFLNAGQTCVAPDHVYIPKNLRDAFVKELAGQIRQLYGDDPLAGPDLPKIINEKHFQRVSGLMKSGKTAVGGRTDPAARRIEPTVLVDVAESDSVMQEEIFGPVLPVLTYDSLDDLIARQQKKARPLALYIFTGDRALERRIVAALPSGGVCVNDTVIHLTNPNVPFGGVGNSGMGACHGKAGFDTFTHYRTVVRRGTLDLPMRYAPYAGKNLNAVKKLM</sequence>
<feature type="domain" description="Aldehyde dehydrogenase" evidence="6">
    <location>
        <begin position="21"/>
        <end position="427"/>
    </location>
</feature>
<organism evidence="7 8">
    <name type="scientific">Pseudoflavonifractor intestinihominis</name>
    <dbReference type="NCBI Taxonomy" id="3133171"/>
    <lineage>
        <taxon>Bacteria</taxon>
        <taxon>Bacillati</taxon>
        <taxon>Bacillota</taxon>
        <taxon>Clostridia</taxon>
        <taxon>Eubacteriales</taxon>
        <taxon>Oscillospiraceae</taxon>
        <taxon>Pseudoflavonifractor</taxon>
    </lineage>
</organism>
<dbReference type="EMBL" id="JBBMFK010000001">
    <property type="protein sequence ID" value="MEQ2442067.1"/>
    <property type="molecule type" value="Genomic_DNA"/>
</dbReference>
<keyword evidence="8" id="KW-1185">Reference proteome</keyword>
<feature type="active site" evidence="4">
    <location>
        <position position="209"/>
    </location>
</feature>
<evidence type="ECO:0000259" key="6">
    <source>
        <dbReference type="Pfam" id="PF00171"/>
    </source>
</evidence>
<dbReference type="InterPro" id="IPR016162">
    <property type="entry name" value="Ald_DH_N"/>
</dbReference>
<comment type="caution">
    <text evidence="7">The sequence shown here is derived from an EMBL/GenBank/DDBJ whole genome shotgun (WGS) entry which is preliminary data.</text>
</comment>
<dbReference type="Proteomes" id="UP001464378">
    <property type="component" value="Unassembled WGS sequence"/>
</dbReference>
<dbReference type="InterPro" id="IPR029510">
    <property type="entry name" value="Ald_DH_CS_GLU"/>
</dbReference>
<reference evidence="7 8" key="1">
    <citation type="submission" date="2024-03" db="EMBL/GenBank/DDBJ databases">
        <title>Human intestinal bacterial collection.</title>
        <authorList>
            <person name="Pauvert C."/>
            <person name="Hitch T.C.A."/>
            <person name="Clavel T."/>
        </authorList>
    </citation>
    <scope>NUCLEOTIDE SEQUENCE [LARGE SCALE GENOMIC DNA]</scope>
    <source>
        <strain evidence="7 8">CLA-AP-H29</strain>
    </source>
</reference>
<dbReference type="SUPFAM" id="SSF53720">
    <property type="entry name" value="ALDH-like"/>
    <property type="match status" value="1"/>
</dbReference>
<evidence type="ECO:0000256" key="5">
    <source>
        <dbReference type="RuleBase" id="RU003345"/>
    </source>
</evidence>
<dbReference type="InterPro" id="IPR016160">
    <property type="entry name" value="Ald_DH_CS_CYS"/>
</dbReference>
<evidence type="ECO:0000313" key="7">
    <source>
        <dbReference type="EMBL" id="MEQ2442067.1"/>
    </source>
</evidence>
<dbReference type="RefSeq" id="WP_349230730.1">
    <property type="nucleotide sequence ID" value="NZ_JBBMFK010000001.1"/>
</dbReference>
<dbReference type="PANTHER" id="PTHR43570">
    <property type="entry name" value="ALDEHYDE DEHYDROGENASE"/>
    <property type="match status" value="1"/>
</dbReference>